<gene>
    <name evidence="3" type="ORF">LY89DRAFT_663718</name>
</gene>
<evidence type="ECO:0000313" key="3">
    <source>
        <dbReference type="EMBL" id="KUJ23265.1"/>
    </source>
</evidence>
<dbReference type="InParanoid" id="A0A194XSI6"/>
<dbReference type="SUPFAM" id="SSF57850">
    <property type="entry name" value="RING/U-box"/>
    <property type="match status" value="1"/>
</dbReference>
<dbReference type="InterPro" id="IPR051531">
    <property type="entry name" value="N-acetyltransferase"/>
</dbReference>
<dbReference type="InterPro" id="IPR000182">
    <property type="entry name" value="GNAT_dom"/>
</dbReference>
<dbReference type="KEGG" id="psco:LY89DRAFT_663718"/>
<evidence type="ECO:0000256" key="1">
    <source>
        <dbReference type="SAM" id="MobiDB-lite"/>
    </source>
</evidence>
<dbReference type="PANTHER" id="PTHR43792:SF1">
    <property type="entry name" value="N-ACETYLTRANSFERASE DOMAIN-CONTAINING PROTEIN"/>
    <property type="match status" value="1"/>
</dbReference>
<evidence type="ECO:0000259" key="2">
    <source>
        <dbReference type="Pfam" id="PF13302"/>
    </source>
</evidence>
<name>A0A194XSI6_MOLSC</name>
<dbReference type="Gene3D" id="3.40.630.30">
    <property type="match status" value="1"/>
</dbReference>
<organism evidence="3 4">
    <name type="scientific">Mollisia scopiformis</name>
    <name type="common">Conifer needle endophyte fungus</name>
    <name type="synonym">Phialocephala scopiformis</name>
    <dbReference type="NCBI Taxonomy" id="149040"/>
    <lineage>
        <taxon>Eukaryota</taxon>
        <taxon>Fungi</taxon>
        <taxon>Dikarya</taxon>
        <taxon>Ascomycota</taxon>
        <taxon>Pezizomycotina</taxon>
        <taxon>Leotiomycetes</taxon>
        <taxon>Helotiales</taxon>
        <taxon>Mollisiaceae</taxon>
        <taxon>Mollisia</taxon>
    </lineage>
</organism>
<dbReference type="Proteomes" id="UP000070700">
    <property type="component" value="Unassembled WGS sequence"/>
</dbReference>
<evidence type="ECO:0000313" key="4">
    <source>
        <dbReference type="Proteomes" id="UP000070700"/>
    </source>
</evidence>
<dbReference type="SUPFAM" id="SSF55729">
    <property type="entry name" value="Acyl-CoA N-acyltransferases (Nat)"/>
    <property type="match status" value="1"/>
</dbReference>
<sequence>MDYEAETLHLYLGRLTERYLLDFHALWSSEENLKWSVRPPMKTLEQSSDWMKQAFSVENPNLDKFAIIIKPQFDAFHTEERGTQPRMIGICGTLGEGAEIMYMLDHHYWRKGYATEALNSLVGPEGTFWKFPNRKHIKTLTAHIDADNLASIKTIAKVGGREGERQVKCYSLARDRSEDGMVPKEKLRDMSIGTASPVPQLILLATVNLTLPRTEIIKHSGPSHSMAHLTPNNLESATSITSLVIVSQDPEALQHQQDNEASVLYILIHFTTCPNCRAPCQRAGGTNQMKCICNHQFDYSCGHSLDPTREASCRKCRQYETFIQFADIFTEAMTPPGPESQARKHLIRGLKDSD</sequence>
<dbReference type="RefSeq" id="XP_018077620.1">
    <property type="nucleotide sequence ID" value="XM_018212721.1"/>
</dbReference>
<dbReference type="Pfam" id="PF13302">
    <property type="entry name" value="Acetyltransf_3"/>
    <property type="match status" value="1"/>
</dbReference>
<dbReference type="GeneID" id="28822447"/>
<dbReference type="OrthoDB" id="4072826at2759"/>
<dbReference type="EMBL" id="KQ947405">
    <property type="protein sequence ID" value="KUJ23265.1"/>
    <property type="molecule type" value="Genomic_DNA"/>
</dbReference>
<protein>
    <recommendedName>
        <fullName evidence="2">N-acetyltransferase domain-containing protein</fullName>
    </recommendedName>
</protein>
<dbReference type="InterPro" id="IPR016181">
    <property type="entry name" value="Acyl_CoA_acyltransferase"/>
</dbReference>
<reference evidence="3 4" key="1">
    <citation type="submission" date="2015-10" db="EMBL/GenBank/DDBJ databases">
        <title>Full genome of DAOMC 229536 Phialocephala scopiformis, a fungal endophyte of spruce producing the potent anti-insectan compound rugulosin.</title>
        <authorList>
            <consortium name="DOE Joint Genome Institute"/>
            <person name="Walker A.K."/>
            <person name="Frasz S.L."/>
            <person name="Seifert K.A."/>
            <person name="Miller J.D."/>
            <person name="Mondo S.J."/>
            <person name="Labutti K."/>
            <person name="Lipzen A."/>
            <person name="Dockter R."/>
            <person name="Kennedy M."/>
            <person name="Grigoriev I.V."/>
            <person name="Spatafora J.W."/>
        </authorList>
    </citation>
    <scope>NUCLEOTIDE SEQUENCE [LARGE SCALE GENOMIC DNA]</scope>
    <source>
        <strain evidence="3 4">CBS 120377</strain>
    </source>
</reference>
<dbReference type="AlphaFoldDB" id="A0A194XSI6"/>
<keyword evidence="4" id="KW-1185">Reference proteome</keyword>
<feature type="region of interest" description="Disordered" evidence="1">
    <location>
        <begin position="333"/>
        <end position="354"/>
    </location>
</feature>
<proteinExistence type="predicted"/>
<accession>A0A194XSI6</accession>
<feature type="domain" description="N-acetyltransferase" evidence="2">
    <location>
        <begin position="10"/>
        <end position="160"/>
    </location>
</feature>
<dbReference type="PANTHER" id="PTHR43792">
    <property type="entry name" value="GNAT FAMILY, PUTATIVE (AFU_ORTHOLOGUE AFUA_3G00765)-RELATED-RELATED"/>
    <property type="match status" value="1"/>
</dbReference>
<dbReference type="Gene3D" id="1.20.120.1750">
    <property type="match status" value="1"/>
</dbReference>
<dbReference type="GO" id="GO:0016747">
    <property type="term" value="F:acyltransferase activity, transferring groups other than amino-acyl groups"/>
    <property type="evidence" value="ECO:0007669"/>
    <property type="project" value="InterPro"/>
</dbReference>